<gene>
    <name evidence="5" type="ORF">Ahy_B08g093143</name>
</gene>
<dbReference type="Pfam" id="PF02902">
    <property type="entry name" value="Peptidase_C48"/>
    <property type="match status" value="1"/>
</dbReference>
<keyword evidence="3" id="KW-0378">Hydrolase</keyword>
<evidence type="ECO:0000256" key="2">
    <source>
        <dbReference type="ARBA" id="ARBA00022670"/>
    </source>
</evidence>
<dbReference type="Proteomes" id="UP000289738">
    <property type="component" value="Chromosome B08"/>
</dbReference>
<dbReference type="GO" id="GO:0008234">
    <property type="term" value="F:cysteine-type peptidase activity"/>
    <property type="evidence" value="ECO:0007669"/>
    <property type="project" value="InterPro"/>
</dbReference>
<name>A0A444Y591_ARAHY</name>
<evidence type="ECO:0000259" key="4">
    <source>
        <dbReference type="Pfam" id="PF02902"/>
    </source>
</evidence>
<organism evidence="5 6">
    <name type="scientific">Arachis hypogaea</name>
    <name type="common">Peanut</name>
    <dbReference type="NCBI Taxonomy" id="3818"/>
    <lineage>
        <taxon>Eukaryota</taxon>
        <taxon>Viridiplantae</taxon>
        <taxon>Streptophyta</taxon>
        <taxon>Embryophyta</taxon>
        <taxon>Tracheophyta</taxon>
        <taxon>Spermatophyta</taxon>
        <taxon>Magnoliopsida</taxon>
        <taxon>eudicotyledons</taxon>
        <taxon>Gunneridae</taxon>
        <taxon>Pentapetalae</taxon>
        <taxon>rosids</taxon>
        <taxon>fabids</taxon>
        <taxon>Fabales</taxon>
        <taxon>Fabaceae</taxon>
        <taxon>Papilionoideae</taxon>
        <taxon>50 kb inversion clade</taxon>
        <taxon>dalbergioids sensu lato</taxon>
        <taxon>Dalbergieae</taxon>
        <taxon>Pterocarpus clade</taxon>
        <taxon>Arachis</taxon>
    </lineage>
</organism>
<dbReference type="InterPro" id="IPR003653">
    <property type="entry name" value="Peptidase_C48_C"/>
</dbReference>
<comment type="similarity">
    <text evidence="1">Belongs to the peptidase C48 family.</text>
</comment>
<dbReference type="Gene3D" id="3.40.395.10">
    <property type="entry name" value="Adenoviral Proteinase, Chain A"/>
    <property type="match status" value="1"/>
</dbReference>
<dbReference type="InterPro" id="IPR038765">
    <property type="entry name" value="Papain-like_cys_pep_sf"/>
</dbReference>
<evidence type="ECO:0000256" key="1">
    <source>
        <dbReference type="ARBA" id="ARBA00005234"/>
    </source>
</evidence>
<dbReference type="AlphaFoldDB" id="A0A444Y591"/>
<evidence type="ECO:0000313" key="6">
    <source>
        <dbReference type="Proteomes" id="UP000289738"/>
    </source>
</evidence>
<feature type="domain" description="Ubiquitin-like protease family profile" evidence="4">
    <location>
        <begin position="28"/>
        <end position="91"/>
    </location>
</feature>
<sequence>MSPAHHCKSTLDYIIAKYMGFADNLLKIYVPFHMGRHWYLMIVDMWDENLIYLDSLKSSDERQARIDQMLVVARLLDVLLSDMSAYEYKTTVPKCISKFRIHEPHISQQAADSVDDPIRFVGIEVNDSTRMTIAVDLVMGDHNPISKEVQEKAVKFWDRNMICSYKKGAGPRKRTCSPLGPLSP</sequence>
<keyword evidence="2" id="KW-0645">Protease</keyword>
<evidence type="ECO:0000256" key="3">
    <source>
        <dbReference type="ARBA" id="ARBA00022801"/>
    </source>
</evidence>
<protein>
    <recommendedName>
        <fullName evidence="4">Ubiquitin-like protease family profile domain-containing protein</fullName>
    </recommendedName>
</protein>
<evidence type="ECO:0000313" key="5">
    <source>
        <dbReference type="EMBL" id="RYQ97132.1"/>
    </source>
</evidence>
<comment type="caution">
    <text evidence="5">The sequence shown here is derived from an EMBL/GenBank/DDBJ whole genome shotgun (WGS) entry which is preliminary data.</text>
</comment>
<dbReference type="SUPFAM" id="SSF54001">
    <property type="entry name" value="Cysteine proteinases"/>
    <property type="match status" value="1"/>
</dbReference>
<proteinExistence type="inferred from homology"/>
<accession>A0A444Y591</accession>
<dbReference type="EMBL" id="SDMP01000018">
    <property type="protein sequence ID" value="RYQ97132.1"/>
    <property type="molecule type" value="Genomic_DNA"/>
</dbReference>
<reference evidence="5 6" key="1">
    <citation type="submission" date="2019-01" db="EMBL/GenBank/DDBJ databases">
        <title>Sequencing of cultivated peanut Arachis hypogaea provides insights into genome evolution and oil improvement.</title>
        <authorList>
            <person name="Chen X."/>
        </authorList>
    </citation>
    <scope>NUCLEOTIDE SEQUENCE [LARGE SCALE GENOMIC DNA]</scope>
    <source>
        <strain evidence="6">cv. Fuhuasheng</strain>
        <tissue evidence="5">Leaves</tissue>
    </source>
</reference>
<keyword evidence="6" id="KW-1185">Reference proteome</keyword>
<dbReference type="GO" id="GO:0006508">
    <property type="term" value="P:proteolysis"/>
    <property type="evidence" value="ECO:0007669"/>
    <property type="project" value="UniProtKB-KW"/>
</dbReference>